<name>S3LDZ4_9SPIR</name>
<dbReference type="GeneID" id="301460772"/>
<organism evidence="2 3">
    <name type="scientific">Treponema vincentii F0403</name>
    <dbReference type="NCBI Taxonomy" id="1125702"/>
    <lineage>
        <taxon>Bacteria</taxon>
        <taxon>Pseudomonadati</taxon>
        <taxon>Spirochaetota</taxon>
        <taxon>Spirochaetia</taxon>
        <taxon>Spirochaetales</taxon>
        <taxon>Treponemataceae</taxon>
        <taxon>Treponema</taxon>
    </lineage>
</organism>
<dbReference type="EMBL" id="ATFC01000002">
    <property type="protein sequence ID" value="EPF47676.1"/>
    <property type="molecule type" value="Genomic_DNA"/>
</dbReference>
<gene>
    <name evidence="2" type="ORF">HMPREF1222_00578</name>
</gene>
<dbReference type="AlphaFoldDB" id="S3LDZ4"/>
<dbReference type="RefSeq" id="WP_016518133.1">
    <property type="nucleotide sequence ID" value="NZ_KE332512.1"/>
</dbReference>
<dbReference type="Gene3D" id="3.30.70.360">
    <property type="match status" value="1"/>
</dbReference>
<dbReference type="HOGENOM" id="CLU_946433_0_0_12"/>
<dbReference type="InterPro" id="IPR017439">
    <property type="entry name" value="Amidohydrolase"/>
</dbReference>
<dbReference type="SUPFAM" id="SSF53187">
    <property type="entry name" value="Zn-dependent exopeptidases"/>
    <property type="match status" value="2"/>
</dbReference>
<dbReference type="Proteomes" id="UP000014605">
    <property type="component" value="Unassembled WGS sequence"/>
</dbReference>
<sequence>MNKTERERITAHIREDPPYIVALRRHFHRHPEIAKEEFHTAERIEAELDKIGLVHRRVGETEVYAEIQGKKPGKTLVTPCRYRCPAYSRDAYLRIYVKYSGTNACLRARCSYGVSYWCGTDSCCVPVGSVVVMPGPNNASVDWFKITVHGAPAHVSTPQLGVDAVYIASQIVVALQALVTRCTSPMDNVLIGVGKVTAGDAYNIIAQKAEPTAIEAFGQEHVITQRKPSLGGDDFAEYILKVPGVYAYIGSGNAARKETTVAHHDSMFDIDEDCLTTAVTLYVLYTLDYLTGAV</sequence>
<dbReference type="PATRIC" id="fig|1125702.3.peg.605"/>
<keyword evidence="3" id="KW-1185">Reference proteome</keyword>
<dbReference type="PANTHER" id="PTHR11014:SF63">
    <property type="entry name" value="METALLOPEPTIDASE, PUTATIVE (AFU_ORTHOLOGUE AFUA_6G09600)-RELATED"/>
    <property type="match status" value="1"/>
</dbReference>
<evidence type="ECO:0000313" key="2">
    <source>
        <dbReference type="EMBL" id="EPF47676.1"/>
    </source>
</evidence>
<reference evidence="2 3" key="1">
    <citation type="submission" date="2013-04" db="EMBL/GenBank/DDBJ databases">
        <title>The Genome Sequence of Treponema vincentii F0403.</title>
        <authorList>
            <consortium name="The Broad Institute Genomics Platform"/>
            <person name="Earl A."/>
            <person name="Ward D."/>
            <person name="Feldgarden M."/>
            <person name="Gevers D."/>
            <person name="Leonetti C."/>
            <person name="Izard J."/>
            <person name="Walker B."/>
            <person name="Young S."/>
            <person name="Zeng Q."/>
            <person name="Gargeya S."/>
            <person name="Fitzgerald M."/>
            <person name="Haas B."/>
            <person name="Abouelleil A."/>
            <person name="Allen A.W."/>
            <person name="Alvarado L."/>
            <person name="Arachchi H.M."/>
            <person name="Berlin A.M."/>
            <person name="Chapman S.B."/>
            <person name="Gainer-Dewar J."/>
            <person name="Goldberg J."/>
            <person name="Griggs A."/>
            <person name="Gujja S."/>
            <person name="Hansen M."/>
            <person name="Howarth C."/>
            <person name="Imamovic A."/>
            <person name="Ireland A."/>
            <person name="Larimer J."/>
            <person name="McCowan C."/>
            <person name="Murphy C."/>
            <person name="Pearson M."/>
            <person name="Poon T.W."/>
            <person name="Priest M."/>
            <person name="Roberts A."/>
            <person name="Saif S."/>
            <person name="Shea T."/>
            <person name="Sisk P."/>
            <person name="Sykes S."/>
            <person name="Wortman J."/>
            <person name="Nusbaum C."/>
            <person name="Birren B."/>
        </authorList>
    </citation>
    <scope>NUCLEOTIDE SEQUENCE [LARGE SCALE GENOMIC DNA]</scope>
    <source>
        <strain evidence="2 3">F0403</strain>
    </source>
</reference>
<dbReference type="InterPro" id="IPR011650">
    <property type="entry name" value="Peptidase_M20_dimer"/>
</dbReference>
<protein>
    <recommendedName>
        <fullName evidence="1">Peptidase M20 dimerisation domain-containing protein</fullName>
    </recommendedName>
</protein>
<evidence type="ECO:0000259" key="1">
    <source>
        <dbReference type="Pfam" id="PF07687"/>
    </source>
</evidence>
<dbReference type="Gene3D" id="3.40.630.10">
    <property type="entry name" value="Zn peptidases"/>
    <property type="match status" value="1"/>
</dbReference>
<feature type="domain" description="Peptidase M20 dimerisation" evidence="1">
    <location>
        <begin position="142"/>
        <end position="210"/>
    </location>
</feature>
<comment type="caution">
    <text evidence="2">The sequence shown here is derived from an EMBL/GenBank/DDBJ whole genome shotgun (WGS) entry which is preliminary data.</text>
</comment>
<dbReference type="InterPro" id="IPR036264">
    <property type="entry name" value="Bact_exopeptidase_dim_dom"/>
</dbReference>
<dbReference type="GO" id="GO:0016787">
    <property type="term" value="F:hydrolase activity"/>
    <property type="evidence" value="ECO:0007669"/>
    <property type="project" value="UniProtKB-KW"/>
</dbReference>
<dbReference type="SUPFAM" id="SSF55031">
    <property type="entry name" value="Bacterial exopeptidase dimerisation domain"/>
    <property type="match status" value="1"/>
</dbReference>
<evidence type="ECO:0000313" key="3">
    <source>
        <dbReference type="Proteomes" id="UP000014605"/>
    </source>
</evidence>
<dbReference type="PANTHER" id="PTHR11014">
    <property type="entry name" value="PEPTIDASE M20 FAMILY MEMBER"/>
    <property type="match status" value="1"/>
</dbReference>
<dbReference type="Pfam" id="PF07687">
    <property type="entry name" value="M20_dimer"/>
    <property type="match status" value="1"/>
</dbReference>
<proteinExistence type="predicted"/>
<accession>S3LDZ4</accession>